<dbReference type="EMBL" id="LAZR01000502">
    <property type="protein sequence ID" value="KKN66370.1"/>
    <property type="molecule type" value="Genomic_DNA"/>
</dbReference>
<accession>A0A0F9SBY0</accession>
<reference evidence="1" key="1">
    <citation type="journal article" date="2015" name="Nature">
        <title>Complex archaea that bridge the gap between prokaryotes and eukaryotes.</title>
        <authorList>
            <person name="Spang A."/>
            <person name="Saw J.H."/>
            <person name="Jorgensen S.L."/>
            <person name="Zaremba-Niedzwiedzka K."/>
            <person name="Martijn J."/>
            <person name="Lind A.E."/>
            <person name="van Eijk R."/>
            <person name="Schleper C."/>
            <person name="Guy L."/>
            <person name="Ettema T.J."/>
        </authorList>
    </citation>
    <scope>NUCLEOTIDE SEQUENCE</scope>
</reference>
<organism evidence="1">
    <name type="scientific">marine sediment metagenome</name>
    <dbReference type="NCBI Taxonomy" id="412755"/>
    <lineage>
        <taxon>unclassified sequences</taxon>
        <taxon>metagenomes</taxon>
        <taxon>ecological metagenomes</taxon>
    </lineage>
</organism>
<dbReference type="AlphaFoldDB" id="A0A0F9SBY0"/>
<comment type="caution">
    <text evidence="1">The sequence shown here is derived from an EMBL/GenBank/DDBJ whole genome shotgun (WGS) entry which is preliminary data.</text>
</comment>
<evidence type="ECO:0000313" key="1">
    <source>
        <dbReference type="EMBL" id="KKN66370.1"/>
    </source>
</evidence>
<gene>
    <name evidence="1" type="ORF">LCGC14_0471910</name>
</gene>
<proteinExistence type="predicted"/>
<protein>
    <submittedName>
        <fullName evidence="1">Uncharacterized protein</fullName>
    </submittedName>
</protein>
<name>A0A0F9SBY0_9ZZZZ</name>
<sequence>MRTNGNTMVGALLVFKQGMDKKAAKNAIKQIQHLLKDPADVNEFDGSAGGPVWYIP</sequence>